<evidence type="ECO:0000256" key="4">
    <source>
        <dbReference type="ARBA" id="ARBA00022692"/>
    </source>
</evidence>
<dbReference type="InterPro" id="IPR022520">
    <property type="entry name" value="Glu/GABA_antiporter_put"/>
</dbReference>
<keyword evidence="3" id="KW-1003">Cell membrane</keyword>
<feature type="region of interest" description="Disordered" evidence="7">
    <location>
        <begin position="589"/>
        <end position="643"/>
    </location>
</feature>
<evidence type="ECO:0000313" key="9">
    <source>
        <dbReference type="EMBL" id="WLP85492.1"/>
    </source>
</evidence>
<keyword evidence="10" id="KW-1185">Reference proteome</keyword>
<dbReference type="PANTHER" id="PTHR42770:SF15">
    <property type="entry name" value="GLUTAMATE_GAMMA-AMINOBUTYRATE ANTIPORTER-RELATED"/>
    <property type="match status" value="1"/>
</dbReference>
<feature type="transmembrane region" description="Helical" evidence="8">
    <location>
        <begin position="387"/>
        <end position="410"/>
    </location>
</feature>
<proteinExistence type="predicted"/>
<dbReference type="PANTHER" id="PTHR42770">
    <property type="entry name" value="AMINO ACID TRANSPORTER-RELATED"/>
    <property type="match status" value="1"/>
</dbReference>
<dbReference type="InterPro" id="IPR002293">
    <property type="entry name" value="AA/rel_permease1"/>
</dbReference>
<evidence type="ECO:0000256" key="6">
    <source>
        <dbReference type="ARBA" id="ARBA00023136"/>
    </source>
</evidence>
<dbReference type="Gene3D" id="1.20.1740.10">
    <property type="entry name" value="Amino acid/polyamine transporter I"/>
    <property type="match status" value="1"/>
</dbReference>
<evidence type="ECO:0000256" key="5">
    <source>
        <dbReference type="ARBA" id="ARBA00022989"/>
    </source>
</evidence>
<keyword evidence="4 8" id="KW-0812">Transmembrane</keyword>
<evidence type="ECO:0000256" key="3">
    <source>
        <dbReference type="ARBA" id="ARBA00022475"/>
    </source>
</evidence>
<dbReference type="Pfam" id="PF13520">
    <property type="entry name" value="AA_permease_2"/>
    <property type="match status" value="1"/>
</dbReference>
<reference evidence="9" key="1">
    <citation type="submission" date="2023-08" db="EMBL/GenBank/DDBJ databases">
        <title>Complete genome sequence of Mycoplasma seminis 2200.</title>
        <authorList>
            <person name="Spergser J."/>
        </authorList>
    </citation>
    <scope>NUCLEOTIDE SEQUENCE [LARGE SCALE GENOMIC DNA]</scope>
    <source>
        <strain evidence="9">2200</strain>
    </source>
</reference>
<feature type="transmembrane region" description="Helical" evidence="8">
    <location>
        <begin position="431"/>
        <end position="451"/>
    </location>
</feature>
<keyword evidence="2" id="KW-0813">Transport</keyword>
<accession>A0ABY9HA75</accession>
<feature type="transmembrane region" description="Helical" evidence="8">
    <location>
        <begin position="463"/>
        <end position="485"/>
    </location>
</feature>
<feature type="transmembrane region" description="Helical" evidence="8">
    <location>
        <begin position="304"/>
        <end position="328"/>
    </location>
</feature>
<feature type="transmembrane region" description="Helical" evidence="8">
    <location>
        <begin position="104"/>
        <end position="129"/>
    </location>
</feature>
<comment type="subcellular location">
    <subcellularLocation>
        <location evidence="1">Cell membrane</location>
        <topology evidence="1">Multi-pass membrane protein</topology>
    </subcellularLocation>
</comment>
<feature type="transmembrane region" description="Helical" evidence="8">
    <location>
        <begin position="30"/>
        <end position="49"/>
    </location>
</feature>
<evidence type="ECO:0000256" key="8">
    <source>
        <dbReference type="SAM" id="Phobius"/>
    </source>
</evidence>
<feature type="transmembrane region" description="Helical" evidence="8">
    <location>
        <begin position="356"/>
        <end position="381"/>
    </location>
</feature>
<protein>
    <submittedName>
        <fullName evidence="9">Amino acid permease</fullName>
    </submittedName>
</protein>
<feature type="transmembrane region" description="Helical" evidence="8">
    <location>
        <begin position="149"/>
        <end position="168"/>
    </location>
</feature>
<dbReference type="RefSeq" id="WP_305937925.1">
    <property type="nucleotide sequence ID" value="NZ_CP132191.1"/>
</dbReference>
<dbReference type="InterPro" id="IPR050367">
    <property type="entry name" value="APC_superfamily"/>
</dbReference>
<dbReference type="Proteomes" id="UP001237011">
    <property type="component" value="Chromosome"/>
</dbReference>
<keyword evidence="5 8" id="KW-1133">Transmembrane helix</keyword>
<organism evidence="9 10">
    <name type="scientific">Mycoplasma seminis</name>
    <dbReference type="NCBI Taxonomy" id="512749"/>
    <lineage>
        <taxon>Bacteria</taxon>
        <taxon>Bacillati</taxon>
        <taxon>Mycoplasmatota</taxon>
        <taxon>Mollicutes</taxon>
        <taxon>Mycoplasmataceae</taxon>
        <taxon>Mycoplasma</taxon>
    </lineage>
</organism>
<feature type="transmembrane region" description="Helical" evidence="8">
    <location>
        <begin position="61"/>
        <end position="83"/>
    </location>
</feature>
<dbReference type="NCBIfam" id="TIGR03813">
    <property type="entry name" value="put_Glu_GABA_T"/>
    <property type="match status" value="1"/>
</dbReference>
<evidence type="ECO:0000256" key="2">
    <source>
        <dbReference type="ARBA" id="ARBA00022448"/>
    </source>
</evidence>
<sequence>MILWKRKTAAAQNANGTTANANAQPKTKKVLSLFSLVLMNIVAVVSLRGLPAEAEYGLGSIFYYVFAAIFFLIPVAIVAAELASTYTEKGGVFRWVGEAFGPRLAFLSMFLLWSEVTIWFPAALTFGAVSIAYISPDTKAAQWIANNKAIVLAIVLIIYWLATILSSFGTKIFAKVAKWGGIIGTIIPVIILIGFGFAYIIAGNPSANVMRASDLFPKFKGFDSLVLAASIFLFYAGMEMNAIHVTELDNPKRNYPIAILISSIVTVLVFILGTLAIAFLLPAADINLTQGLLVTYIKAFTWAGVPWLGQVLAFMLAIGVLAGIVTWVSGPSNGMLAVGKAGYLPRWFQKTTKRNVPINLLLIQGGIVTVLSVLFVVLPSVQAAYQILSQLTVILYLIMYLLMFASGIYLRYSQPSRPRPFRIPGPKNIGMWIFGGLGLIGSTLALIVSFAPPNQINVGSPVTYIAILIGVTIVFCIIPFVIFALRKPHWVDPNSDFAPFTWEMEGTQPGLVNESSAHPEALAKVYFDNKVRQDINIFDKDIKDKIADLEKYIARKEEVLLIKLQRDSTAFAKSEAKIIHELEHENKSVTNKMNSEKKAVSKILDLNKKSKDKDTAQAPAVNAAPPASDASSNKPTDNSSAGK</sequence>
<evidence type="ECO:0000256" key="1">
    <source>
        <dbReference type="ARBA" id="ARBA00004651"/>
    </source>
</evidence>
<feature type="transmembrane region" description="Helical" evidence="8">
    <location>
        <begin position="180"/>
        <end position="202"/>
    </location>
</feature>
<keyword evidence="6 8" id="KW-0472">Membrane</keyword>
<feature type="transmembrane region" description="Helical" evidence="8">
    <location>
        <begin position="255"/>
        <end position="284"/>
    </location>
</feature>
<name>A0ABY9HA75_9MOLU</name>
<gene>
    <name evidence="9" type="ORF">Q8852_04200</name>
</gene>
<dbReference type="EMBL" id="CP132191">
    <property type="protein sequence ID" value="WLP85492.1"/>
    <property type="molecule type" value="Genomic_DNA"/>
</dbReference>
<feature type="compositionally biased region" description="Polar residues" evidence="7">
    <location>
        <begin position="633"/>
        <end position="643"/>
    </location>
</feature>
<feature type="compositionally biased region" description="Low complexity" evidence="7">
    <location>
        <begin position="616"/>
        <end position="632"/>
    </location>
</feature>
<evidence type="ECO:0000256" key="7">
    <source>
        <dbReference type="SAM" id="MobiDB-lite"/>
    </source>
</evidence>
<feature type="transmembrane region" description="Helical" evidence="8">
    <location>
        <begin position="222"/>
        <end position="243"/>
    </location>
</feature>
<evidence type="ECO:0000313" key="10">
    <source>
        <dbReference type="Proteomes" id="UP001237011"/>
    </source>
</evidence>
<feature type="compositionally biased region" description="Basic and acidic residues" evidence="7">
    <location>
        <begin position="594"/>
        <end position="615"/>
    </location>
</feature>